<proteinExistence type="predicted"/>
<organism evidence="2 3">
    <name type="scientific">Desulfopila aestuarii DSM 18488</name>
    <dbReference type="NCBI Taxonomy" id="1121416"/>
    <lineage>
        <taxon>Bacteria</taxon>
        <taxon>Pseudomonadati</taxon>
        <taxon>Thermodesulfobacteriota</taxon>
        <taxon>Desulfobulbia</taxon>
        <taxon>Desulfobulbales</taxon>
        <taxon>Desulfocapsaceae</taxon>
        <taxon>Desulfopila</taxon>
    </lineage>
</organism>
<evidence type="ECO:0000256" key="1">
    <source>
        <dbReference type="SAM" id="Phobius"/>
    </source>
</evidence>
<keyword evidence="3" id="KW-1185">Reference proteome</keyword>
<evidence type="ECO:0000313" key="3">
    <source>
        <dbReference type="Proteomes" id="UP000184603"/>
    </source>
</evidence>
<keyword evidence="1" id="KW-0472">Membrane</keyword>
<dbReference type="RefSeq" id="WP_073613368.1">
    <property type="nucleotide sequence ID" value="NZ_FRFE01000008.1"/>
</dbReference>
<dbReference type="Proteomes" id="UP000184603">
    <property type="component" value="Unassembled WGS sequence"/>
</dbReference>
<evidence type="ECO:0008006" key="4">
    <source>
        <dbReference type="Google" id="ProtNLM"/>
    </source>
</evidence>
<dbReference type="EMBL" id="FRFE01000008">
    <property type="protein sequence ID" value="SHO47974.1"/>
    <property type="molecule type" value="Genomic_DNA"/>
</dbReference>
<name>A0A1M7Y621_9BACT</name>
<keyword evidence="1" id="KW-0812">Transmembrane</keyword>
<reference evidence="2 3" key="1">
    <citation type="submission" date="2016-12" db="EMBL/GenBank/DDBJ databases">
        <authorList>
            <person name="Song W.-J."/>
            <person name="Kurnit D.M."/>
        </authorList>
    </citation>
    <scope>NUCLEOTIDE SEQUENCE [LARGE SCALE GENOMIC DNA]</scope>
    <source>
        <strain evidence="2 3">DSM 18488</strain>
    </source>
</reference>
<feature type="transmembrane region" description="Helical" evidence="1">
    <location>
        <begin position="692"/>
        <end position="711"/>
    </location>
</feature>
<accession>A0A1M7Y621</accession>
<gene>
    <name evidence="2" type="ORF">SAMN02745220_02079</name>
</gene>
<dbReference type="OrthoDB" id="9785737at2"/>
<evidence type="ECO:0000313" key="2">
    <source>
        <dbReference type="EMBL" id="SHO47974.1"/>
    </source>
</evidence>
<feature type="transmembrane region" description="Helical" evidence="1">
    <location>
        <begin position="578"/>
        <end position="606"/>
    </location>
</feature>
<dbReference type="AlphaFoldDB" id="A0A1M7Y621"/>
<protein>
    <recommendedName>
        <fullName evidence="4">EF-hand domain-containing protein</fullName>
    </recommendedName>
</protein>
<keyword evidence="1" id="KW-1133">Transmembrane helix</keyword>
<feature type="transmembrane region" description="Helical" evidence="1">
    <location>
        <begin position="613"/>
        <end position="632"/>
    </location>
</feature>
<dbReference type="STRING" id="1121416.SAMN02745220_02079"/>
<sequence>MEKTSGTAHRWRFHRLGGFDQVRLEREEDIRNLGTLDQKLWAALSCPVNGLEFDTKTLAMLDSDGDGRVRVQEILAAVNWISTILANLGSFMAGTDSLPLAAINDQHDEGRHLLASARKLLTMLGKGDGDSISIDDVAQCDSLLIAARFNGDGIISPDTAADDATRQLIEEIMSSVGSEPDRSNTPGISLERIETFFSAASAYAAWWVEGTGNAENLPFGDNTQLAATVFTRIRSKIDDYFLRAGLAAFDPGAATPMNPSLSTYETLAAGDLTQATSEIESFPLAHIRASQPLPLRDGLNPAWAADIATLSALVIEPLFGTIDALEKEQWQKIKTTFAPYESWQSSKAGVEVDALGIERVQEILAGPGRQALKELIEEDLAPAEQIADMAKVVQLVHFNRDLYRLLRNFVSFSDFYSKRDKAVFQAGTLYIDGRACELCIKVQDATTHSAMANLGRTYLAYLNCQRRNSAEKMVIAAAFTGGDSDNLMVGRNGVFYDCQGNDWDATIIKIVDHPISVRQAFWSPYKRITRMIGEQIEKFAAAKDKAVDSQAGAGITDMGAKAKDPKAAPAAPFDVAKFAGIFAAIGLAIGAIGTAIASIFGVFLSLPIWQMPLAIGGVILAISGPSMLIAYLKLRQRNLGPMLDANGWAVNTKAGINIPFGATLTRLAELPKGSERSLIDPFAEKKPRWKSWLFLLLLFIAVGFAWQKGYIIKGISMLQQQSTAEKTIEQPAQPPAPPAKK</sequence>